<name>A0A0K2GDF5_NITMO</name>
<keyword evidence="3" id="KW-0067">ATP-binding</keyword>
<protein>
    <submittedName>
        <fullName evidence="10">Acetoacetate metabolism regulatory protein AtoC</fullName>
    </submittedName>
</protein>
<dbReference type="InterPro" id="IPR058031">
    <property type="entry name" value="AAA_lid_NorR"/>
</dbReference>
<accession>A0A0K2GDF5</accession>
<dbReference type="SUPFAM" id="SSF52172">
    <property type="entry name" value="CheY-like"/>
    <property type="match status" value="1"/>
</dbReference>
<evidence type="ECO:0000313" key="10">
    <source>
        <dbReference type="EMBL" id="ALA58981.1"/>
    </source>
</evidence>
<dbReference type="Pfam" id="PF25601">
    <property type="entry name" value="AAA_lid_14"/>
    <property type="match status" value="1"/>
</dbReference>
<dbReference type="FunFam" id="3.40.50.2300:FF:000018">
    <property type="entry name" value="DNA-binding transcriptional regulator NtrC"/>
    <property type="match status" value="1"/>
</dbReference>
<evidence type="ECO:0000313" key="11">
    <source>
        <dbReference type="Proteomes" id="UP000069205"/>
    </source>
</evidence>
<dbReference type="InterPro" id="IPR009057">
    <property type="entry name" value="Homeodomain-like_sf"/>
</dbReference>
<dbReference type="PANTHER" id="PTHR32071:SF113">
    <property type="entry name" value="ALGINATE BIOSYNTHESIS TRANSCRIPTIONAL REGULATORY PROTEIN ALGB"/>
    <property type="match status" value="1"/>
</dbReference>
<dbReference type="RefSeq" id="WP_053380069.1">
    <property type="nucleotide sequence ID" value="NZ_CP011801.1"/>
</dbReference>
<feature type="domain" description="Response regulatory" evidence="9">
    <location>
        <begin position="6"/>
        <end position="120"/>
    </location>
</feature>
<dbReference type="Pfam" id="PF02954">
    <property type="entry name" value="HTH_8"/>
    <property type="match status" value="1"/>
</dbReference>
<keyword evidence="5" id="KW-0805">Transcription regulation</keyword>
<keyword evidence="6" id="KW-0804">Transcription</keyword>
<dbReference type="InterPro" id="IPR002197">
    <property type="entry name" value="HTH_Fis"/>
</dbReference>
<gene>
    <name evidence="10" type="primary">atoC</name>
    <name evidence="10" type="ORF">NITMOv2_2568</name>
</gene>
<dbReference type="SUPFAM" id="SSF52540">
    <property type="entry name" value="P-loop containing nucleoside triphosphate hydrolases"/>
    <property type="match status" value="1"/>
</dbReference>
<dbReference type="PROSITE" id="PS00675">
    <property type="entry name" value="SIGMA54_INTERACT_1"/>
    <property type="match status" value="1"/>
</dbReference>
<evidence type="ECO:0000256" key="2">
    <source>
        <dbReference type="ARBA" id="ARBA00022741"/>
    </source>
</evidence>
<dbReference type="PANTHER" id="PTHR32071">
    <property type="entry name" value="TRANSCRIPTIONAL REGULATORY PROTEIN"/>
    <property type="match status" value="1"/>
</dbReference>
<feature type="domain" description="Sigma-54 factor interaction" evidence="8">
    <location>
        <begin position="145"/>
        <end position="374"/>
    </location>
</feature>
<keyword evidence="11" id="KW-1185">Reference proteome</keyword>
<evidence type="ECO:0000256" key="7">
    <source>
        <dbReference type="PROSITE-ProRule" id="PRU00169"/>
    </source>
</evidence>
<dbReference type="Pfam" id="PF00158">
    <property type="entry name" value="Sigma54_activat"/>
    <property type="match status" value="1"/>
</dbReference>
<evidence type="ECO:0000256" key="5">
    <source>
        <dbReference type="ARBA" id="ARBA00023015"/>
    </source>
</evidence>
<dbReference type="PATRIC" id="fig|42253.5.peg.2534"/>
<organism evidence="10 11">
    <name type="scientific">Nitrospira moscoviensis</name>
    <dbReference type="NCBI Taxonomy" id="42253"/>
    <lineage>
        <taxon>Bacteria</taxon>
        <taxon>Pseudomonadati</taxon>
        <taxon>Nitrospirota</taxon>
        <taxon>Nitrospiria</taxon>
        <taxon>Nitrospirales</taxon>
        <taxon>Nitrospiraceae</taxon>
        <taxon>Nitrospira</taxon>
    </lineage>
</organism>
<dbReference type="CDD" id="cd00009">
    <property type="entry name" value="AAA"/>
    <property type="match status" value="1"/>
</dbReference>
<dbReference type="InterPro" id="IPR025944">
    <property type="entry name" value="Sigma_54_int_dom_CS"/>
</dbReference>
<dbReference type="PROSITE" id="PS50110">
    <property type="entry name" value="RESPONSE_REGULATORY"/>
    <property type="match status" value="1"/>
</dbReference>
<evidence type="ECO:0000259" key="9">
    <source>
        <dbReference type="PROSITE" id="PS50110"/>
    </source>
</evidence>
<feature type="modified residue" description="4-aspartylphosphate" evidence="7">
    <location>
        <position position="55"/>
    </location>
</feature>
<keyword evidence="4" id="KW-0902">Two-component regulatory system</keyword>
<dbReference type="GO" id="GO:0005524">
    <property type="term" value="F:ATP binding"/>
    <property type="evidence" value="ECO:0007669"/>
    <property type="project" value="UniProtKB-KW"/>
</dbReference>
<dbReference type="Proteomes" id="UP000069205">
    <property type="component" value="Chromosome"/>
</dbReference>
<dbReference type="InterPro" id="IPR025662">
    <property type="entry name" value="Sigma_54_int_dom_ATP-bd_1"/>
</dbReference>
<dbReference type="OrthoDB" id="9770562at2"/>
<evidence type="ECO:0000256" key="6">
    <source>
        <dbReference type="ARBA" id="ARBA00023163"/>
    </source>
</evidence>
<dbReference type="KEGG" id="nmv:NITMOv2_2568"/>
<dbReference type="AlphaFoldDB" id="A0A0K2GDF5"/>
<dbReference type="InterPro" id="IPR011006">
    <property type="entry name" value="CheY-like_superfamily"/>
</dbReference>
<dbReference type="PROSITE" id="PS50045">
    <property type="entry name" value="SIGMA54_INTERACT_4"/>
    <property type="match status" value="1"/>
</dbReference>
<dbReference type="SUPFAM" id="SSF46689">
    <property type="entry name" value="Homeodomain-like"/>
    <property type="match status" value="1"/>
</dbReference>
<dbReference type="InterPro" id="IPR003593">
    <property type="entry name" value="AAA+_ATPase"/>
</dbReference>
<evidence type="ECO:0000256" key="3">
    <source>
        <dbReference type="ARBA" id="ARBA00022840"/>
    </source>
</evidence>
<dbReference type="Gene3D" id="3.40.50.300">
    <property type="entry name" value="P-loop containing nucleotide triphosphate hydrolases"/>
    <property type="match status" value="1"/>
</dbReference>
<dbReference type="InterPro" id="IPR027417">
    <property type="entry name" value="P-loop_NTPase"/>
</dbReference>
<dbReference type="GO" id="GO:0043565">
    <property type="term" value="F:sequence-specific DNA binding"/>
    <property type="evidence" value="ECO:0007669"/>
    <property type="project" value="InterPro"/>
</dbReference>
<dbReference type="Gene3D" id="1.10.10.60">
    <property type="entry name" value="Homeodomain-like"/>
    <property type="match status" value="1"/>
</dbReference>
<sequence length="451" mass="49969">MDDQSHVLVVDDDTETLTLLREILSKEGYDVGTAMDGKSALDHINNRVPDLVMSDIHMPDLDGMALLAELRHRHQDVPVILMTAYGSLKTAVDGLRSGAFDYLSKPFIVDDIRLVVRRALEHKNLSRQNQALKEQLRSRYRFDNLVGSSPGIVSVYKSIARVAHTDSTVLLQGESGTGKELIARAIHANSARSAGPFVAVDGGSLAETLLESELFGHERGSFTGAVATKKGLLEKAHMGTCFLDEVADLTPALQGKLLRVIQEREIRRVGSTSPMTVDVRIIAASKKDLDQLVRAGTFREDLFYRLNVVTINIPPLRERVEDIPLLTQYFVQMYGGKKSPPVTGIAPEAMALLTRYWWPGNIRELEHAIERAIALTPHPVIFPEDLPQSIQTATVQAAAQARGWVTLAELEKDHILRVLEAHNQDLGRASAILGIHRKTLLRKLRHFGFPC</sequence>
<dbReference type="InterPro" id="IPR002078">
    <property type="entry name" value="Sigma_54_int"/>
</dbReference>
<keyword evidence="2" id="KW-0547">Nucleotide-binding</keyword>
<reference evidence="10 11" key="1">
    <citation type="journal article" date="2015" name="Proc. Natl. Acad. Sci. U.S.A.">
        <title>Expanded metabolic versatility of ubiquitous nitrite-oxidizing bacteria from the genus Nitrospira.</title>
        <authorList>
            <person name="Koch H."/>
            <person name="Lucker S."/>
            <person name="Albertsen M."/>
            <person name="Kitzinger K."/>
            <person name="Herbold C."/>
            <person name="Spieck E."/>
            <person name="Nielsen P.H."/>
            <person name="Wagner M."/>
            <person name="Daims H."/>
        </authorList>
    </citation>
    <scope>NUCLEOTIDE SEQUENCE [LARGE SCALE GENOMIC DNA]</scope>
    <source>
        <strain evidence="10 11">NSP M-1</strain>
    </source>
</reference>
<dbReference type="Gene3D" id="3.40.50.2300">
    <property type="match status" value="1"/>
</dbReference>
<dbReference type="STRING" id="42253.NITMOv2_2568"/>
<dbReference type="Pfam" id="PF00072">
    <property type="entry name" value="Response_reg"/>
    <property type="match status" value="1"/>
</dbReference>
<dbReference type="SMART" id="SM00382">
    <property type="entry name" value="AAA"/>
    <property type="match status" value="1"/>
</dbReference>
<dbReference type="EMBL" id="CP011801">
    <property type="protein sequence ID" value="ALA58981.1"/>
    <property type="molecule type" value="Genomic_DNA"/>
</dbReference>
<dbReference type="SMART" id="SM00448">
    <property type="entry name" value="REC"/>
    <property type="match status" value="1"/>
</dbReference>
<keyword evidence="1 7" id="KW-0597">Phosphoprotein</keyword>
<dbReference type="PROSITE" id="PS00688">
    <property type="entry name" value="SIGMA54_INTERACT_3"/>
    <property type="match status" value="1"/>
</dbReference>
<evidence type="ECO:0000256" key="4">
    <source>
        <dbReference type="ARBA" id="ARBA00023012"/>
    </source>
</evidence>
<evidence type="ECO:0000256" key="1">
    <source>
        <dbReference type="ARBA" id="ARBA00022553"/>
    </source>
</evidence>
<dbReference type="Gene3D" id="1.10.8.60">
    <property type="match status" value="1"/>
</dbReference>
<dbReference type="FunFam" id="3.40.50.300:FF:000006">
    <property type="entry name" value="DNA-binding transcriptional regulator NtrC"/>
    <property type="match status" value="1"/>
</dbReference>
<dbReference type="GO" id="GO:0000160">
    <property type="term" value="P:phosphorelay signal transduction system"/>
    <property type="evidence" value="ECO:0007669"/>
    <property type="project" value="UniProtKB-KW"/>
</dbReference>
<dbReference type="GO" id="GO:0006355">
    <property type="term" value="P:regulation of DNA-templated transcription"/>
    <property type="evidence" value="ECO:0007669"/>
    <property type="project" value="InterPro"/>
</dbReference>
<dbReference type="InterPro" id="IPR001789">
    <property type="entry name" value="Sig_transdc_resp-reg_receiver"/>
</dbReference>
<proteinExistence type="predicted"/>
<evidence type="ECO:0000259" key="8">
    <source>
        <dbReference type="PROSITE" id="PS50045"/>
    </source>
</evidence>